<proteinExistence type="predicted"/>
<dbReference type="Proteomes" id="UP001230220">
    <property type="component" value="Unassembled WGS sequence"/>
</dbReference>
<evidence type="ECO:0008006" key="3">
    <source>
        <dbReference type="Google" id="ProtNLM"/>
    </source>
</evidence>
<evidence type="ECO:0000313" key="2">
    <source>
        <dbReference type="Proteomes" id="UP001230220"/>
    </source>
</evidence>
<protein>
    <recommendedName>
        <fullName evidence="3">Ribosomal protein S15</fullName>
    </recommendedName>
</protein>
<reference evidence="1 2" key="1">
    <citation type="submission" date="2023-07" db="EMBL/GenBank/DDBJ databases">
        <title>Genomic Encyclopedia of Type Strains, Phase IV (KMG-IV): sequencing the most valuable type-strain genomes for metagenomic binning, comparative biology and taxonomic classification.</title>
        <authorList>
            <person name="Goeker M."/>
        </authorList>
    </citation>
    <scope>NUCLEOTIDE SEQUENCE [LARGE SCALE GENOMIC DNA]</scope>
    <source>
        <strain evidence="1 2">DSM 16784</strain>
    </source>
</reference>
<dbReference type="EMBL" id="JAUSUR010000005">
    <property type="protein sequence ID" value="MDQ0362170.1"/>
    <property type="molecule type" value="Genomic_DNA"/>
</dbReference>
<gene>
    <name evidence="1" type="ORF">J2S15_002923</name>
</gene>
<sequence length="30" mass="3545">MIINLKLINLQSEGHEREDLKNVKIKIEII</sequence>
<keyword evidence="2" id="KW-1185">Reference proteome</keyword>
<name>A0ABU0E5M2_9FIRM</name>
<evidence type="ECO:0000313" key="1">
    <source>
        <dbReference type="EMBL" id="MDQ0362170.1"/>
    </source>
</evidence>
<accession>A0ABU0E5M2</accession>
<comment type="caution">
    <text evidence="1">The sequence shown here is derived from an EMBL/GenBank/DDBJ whole genome shotgun (WGS) entry which is preliminary data.</text>
</comment>
<organism evidence="1 2">
    <name type="scientific">Breznakia pachnodae</name>
    <dbReference type="NCBI Taxonomy" id="265178"/>
    <lineage>
        <taxon>Bacteria</taxon>
        <taxon>Bacillati</taxon>
        <taxon>Bacillota</taxon>
        <taxon>Erysipelotrichia</taxon>
        <taxon>Erysipelotrichales</taxon>
        <taxon>Erysipelotrichaceae</taxon>
        <taxon>Breznakia</taxon>
    </lineage>
</organism>